<proteinExistence type="predicted"/>
<accession>A0A7K1U8H9</accession>
<organism evidence="2 3">
    <name type="scientific">Chitinophaga tropicalis</name>
    <dbReference type="NCBI Taxonomy" id="2683588"/>
    <lineage>
        <taxon>Bacteria</taxon>
        <taxon>Pseudomonadati</taxon>
        <taxon>Bacteroidota</taxon>
        <taxon>Chitinophagia</taxon>
        <taxon>Chitinophagales</taxon>
        <taxon>Chitinophagaceae</taxon>
        <taxon>Chitinophaga</taxon>
    </lineage>
</organism>
<evidence type="ECO:0000313" key="2">
    <source>
        <dbReference type="EMBL" id="MVT10598.1"/>
    </source>
</evidence>
<evidence type="ECO:0000313" key="3">
    <source>
        <dbReference type="Proteomes" id="UP000461730"/>
    </source>
</evidence>
<dbReference type="Pfam" id="PF01841">
    <property type="entry name" value="Transglut_core"/>
    <property type="match status" value="1"/>
</dbReference>
<name>A0A7K1U8H9_9BACT</name>
<sequence>MGKFISYFILLFILGSCSSGNRADFILNRAGANRQEIETALHYFQKLPEDSLQFDALLFLLENSAGKFTEIPVIKSRKSSQVSIVNWAHLPPTDIFESYLRKTKQYITVQETPDIHILKADYLIKNVLQSFEDWHKYPWNQHTSYHDFLHYLLPFNIYRNAPDNWREFIINHSRHIIDSLANKQVRLSRNVYNTLISSYPFNQVKYTQDFLHFSNYPSLSEIMYTQKGECFNIACMYVYLLRAAGIPSTIDIVPYWGTQNAGHSEAVFLNETGKLKPYDTTRFNRAAKVYRFTTTPNDLLINHINIPETVHRLFPDHLLNNYLQDVTDNYVPTTNLTIDIEDIDNAGVAFLCVQNHMKWQPLQAGIIKEDLVVTFEKMNSNVVYQMMVPSPEGKPQYIGSPFILTPSGEQKYFTADTLLKEIQLSQINPYEYGYVKKSNYYTLFYLDGVNWVEVQQKECSTDSSISFENINSHGLFELKENNTKRSGSCRCFTYENGKQIWW</sequence>
<dbReference type="PROSITE" id="PS51257">
    <property type="entry name" value="PROKAR_LIPOPROTEIN"/>
    <property type="match status" value="1"/>
</dbReference>
<feature type="domain" description="Transglutaminase-like" evidence="1">
    <location>
        <begin position="196"/>
        <end position="258"/>
    </location>
</feature>
<dbReference type="RefSeq" id="WP_157308039.1">
    <property type="nucleotide sequence ID" value="NZ_WRXN01000009.1"/>
</dbReference>
<dbReference type="PANTHER" id="PTHR35532">
    <property type="entry name" value="SIMILAR TO POLYHYDROXYALKANOATE DEPOLYMERASE"/>
    <property type="match status" value="1"/>
</dbReference>
<gene>
    <name evidence="2" type="ORF">GO493_20170</name>
</gene>
<evidence type="ECO:0000259" key="1">
    <source>
        <dbReference type="Pfam" id="PF01841"/>
    </source>
</evidence>
<keyword evidence="3" id="KW-1185">Reference proteome</keyword>
<protein>
    <recommendedName>
        <fullName evidence="1">Transglutaminase-like domain-containing protein</fullName>
    </recommendedName>
</protein>
<dbReference type="Gene3D" id="3.10.620.30">
    <property type="match status" value="1"/>
</dbReference>
<dbReference type="AlphaFoldDB" id="A0A7K1U8H9"/>
<dbReference type="InterPro" id="IPR002931">
    <property type="entry name" value="Transglutaminase-like"/>
</dbReference>
<reference evidence="2 3" key="1">
    <citation type="submission" date="2019-12" db="EMBL/GenBank/DDBJ databases">
        <title>Chitinophaga sp. strain ysch24 (GDMCC 1.1355), whole genome shotgun sequence.</title>
        <authorList>
            <person name="Zhang X."/>
        </authorList>
    </citation>
    <scope>NUCLEOTIDE SEQUENCE [LARGE SCALE GENOMIC DNA]</scope>
    <source>
        <strain evidence="3">ysch24</strain>
    </source>
</reference>
<dbReference type="EMBL" id="WRXN01000009">
    <property type="protein sequence ID" value="MVT10598.1"/>
    <property type="molecule type" value="Genomic_DNA"/>
</dbReference>
<comment type="caution">
    <text evidence="2">The sequence shown here is derived from an EMBL/GenBank/DDBJ whole genome shotgun (WGS) entry which is preliminary data.</text>
</comment>
<dbReference type="PANTHER" id="PTHR35532:SF5">
    <property type="entry name" value="CARBOHYDRATE-BINDING DOMAIN-CONTAINING PROTEIN"/>
    <property type="match status" value="1"/>
</dbReference>
<dbReference type="Proteomes" id="UP000461730">
    <property type="component" value="Unassembled WGS sequence"/>
</dbReference>